<reference evidence="3" key="2">
    <citation type="submission" date="2019-09" db="UniProtKB">
        <authorList>
            <consortium name="WormBaseParasite"/>
        </authorList>
    </citation>
    <scope>IDENTIFICATION</scope>
</reference>
<accession>A0A183GA63</accession>
<dbReference type="Proteomes" id="UP000050761">
    <property type="component" value="Unassembled WGS sequence"/>
</dbReference>
<evidence type="ECO:0000313" key="2">
    <source>
        <dbReference type="Proteomes" id="UP000050761"/>
    </source>
</evidence>
<dbReference type="EMBL" id="UZAH01030974">
    <property type="protein sequence ID" value="VDP13217.1"/>
    <property type="molecule type" value="Genomic_DNA"/>
</dbReference>
<organism evidence="2 3">
    <name type="scientific">Heligmosomoides polygyrus</name>
    <name type="common">Parasitic roundworm</name>
    <dbReference type="NCBI Taxonomy" id="6339"/>
    <lineage>
        <taxon>Eukaryota</taxon>
        <taxon>Metazoa</taxon>
        <taxon>Ecdysozoa</taxon>
        <taxon>Nematoda</taxon>
        <taxon>Chromadorea</taxon>
        <taxon>Rhabditida</taxon>
        <taxon>Rhabditina</taxon>
        <taxon>Rhabditomorpha</taxon>
        <taxon>Strongyloidea</taxon>
        <taxon>Heligmosomidae</taxon>
        <taxon>Heligmosomoides</taxon>
    </lineage>
</organism>
<dbReference type="AlphaFoldDB" id="A0A183GA63"/>
<keyword evidence="2" id="KW-1185">Reference proteome</keyword>
<evidence type="ECO:0000313" key="3">
    <source>
        <dbReference type="WBParaSite" id="HPBE_0001888001-mRNA-1"/>
    </source>
</evidence>
<accession>A0A3P8AFM1</accession>
<dbReference type="WBParaSite" id="HPBE_0001888001-mRNA-1">
    <property type="protein sequence ID" value="HPBE_0001888001-mRNA-1"/>
    <property type="gene ID" value="HPBE_0001888001"/>
</dbReference>
<evidence type="ECO:0000313" key="1">
    <source>
        <dbReference type="EMBL" id="VDP13217.1"/>
    </source>
</evidence>
<reference evidence="1 2" key="1">
    <citation type="submission" date="2018-11" db="EMBL/GenBank/DDBJ databases">
        <authorList>
            <consortium name="Pathogen Informatics"/>
        </authorList>
    </citation>
    <scope>NUCLEOTIDE SEQUENCE [LARGE SCALE GENOMIC DNA]</scope>
</reference>
<name>A0A183GA63_HELPZ</name>
<protein>
    <submittedName>
        <fullName evidence="3">Reverse transcriptase</fullName>
    </submittedName>
</protein>
<proteinExistence type="predicted"/>
<sequence>MGQCRVDCFIVSVIIDGYRRLKVVFHGLRQGSLRRVPQEIDHIIFNRKYCLTDVFVGPKFHTGSDNRLLRAKLRFSSQGEKAAKFKNRNPRTTIDWDIYTSLAGCWKDTVMDNFDEEYDCFVHHLRDSAKGAESLKTTKRPSKAMEKVIHDFYSDPFNSHAHLPNLPQDGYVVLFVLPSVIRHRVSSVKERTAPGPDRIRPEHLVNLPPALINTLAKLFTRYLSECKVPSQWKTSKTVLLYKKGDVQTLATMARSVCWP</sequence>
<gene>
    <name evidence="1" type="ORF">HPBE_LOCUS18879</name>
</gene>
<dbReference type="OrthoDB" id="5806211at2759"/>